<gene>
    <name evidence="2" type="ORF">NDU88_003864</name>
</gene>
<dbReference type="Proteomes" id="UP001066276">
    <property type="component" value="Chromosome 5"/>
</dbReference>
<evidence type="ECO:0000256" key="1">
    <source>
        <dbReference type="SAM" id="MobiDB-lite"/>
    </source>
</evidence>
<evidence type="ECO:0000313" key="2">
    <source>
        <dbReference type="EMBL" id="KAJ1151077.1"/>
    </source>
</evidence>
<comment type="caution">
    <text evidence="2">The sequence shown here is derived from an EMBL/GenBank/DDBJ whole genome shotgun (WGS) entry which is preliminary data.</text>
</comment>
<feature type="compositionally biased region" description="Polar residues" evidence="1">
    <location>
        <begin position="173"/>
        <end position="198"/>
    </location>
</feature>
<organism evidence="2 3">
    <name type="scientific">Pleurodeles waltl</name>
    <name type="common">Iberian ribbed newt</name>
    <dbReference type="NCBI Taxonomy" id="8319"/>
    <lineage>
        <taxon>Eukaryota</taxon>
        <taxon>Metazoa</taxon>
        <taxon>Chordata</taxon>
        <taxon>Craniata</taxon>
        <taxon>Vertebrata</taxon>
        <taxon>Euteleostomi</taxon>
        <taxon>Amphibia</taxon>
        <taxon>Batrachia</taxon>
        <taxon>Caudata</taxon>
        <taxon>Salamandroidea</taxon>
        <taxon>Salamandridae</taxon>
        <taxon>Pleurodelinae</taxon>
        <taxon>Pleurodeles</taxon>
    </lineage>
</organism>
<proteinExistence type="predicted"/>
<accession>A0AAV7REC2</accession>
<feature type="region of interest" description="Disordered" evidence="1">
    <location>
        <begin position="171"/>
        <end position="198"/>
    </location>
</feature>
<dbReference type="EMBL" id="JANPWB010000009">
    <property type="protein sequence ID" value="KAJ1151077.1"/>
    <property type="molecule type" value="Genomic_DNA"/>
</dbReference>
<keyword evidence="3" id="KW-1185">Reference proteome</keyword>
<feature type="region of interest" description="Disordered" evidence="1">
    <location>
        <begin position="1"/>
        <end position="60"/>
    </location>
</feature>
<feature type="compositionally biased region" description="Low complexity" evidence="1">
    <location>
        <begin position="1"/>
        <end position="11"/>
    </location>
</feature>
<sequence length="198" mass="22401">MATRRSASTRGGRTERLTASLGGKPQRRLFSGSRQEMDGPTGTITDRNDGPTGTALQDPLTCGRKYRNEARQFQRVAGRETSCTLTALLLGLIPTPKKKKRSRKFVMLELLLVKRRIAIKLLAAGPPRYDDWLRDMLEWAMAEEVRMKYVRRDDIIEDDFDAWGTLPDLREPLNNSQKNGEMSVTTAPPRQRIPTTKG</sequence>
<dbReference type="AlphaFoldDB" id="A0AAV7REC2"/>
<name>A0AAV7REC2_PLEWA</name>
<protein>
    <submittedName>
        <fullName evidence="2">Uncharacterized protein</fullName>
    </submittedName>
</protein>
<reference evidence="2" key="1">
    <citation type="journal article" date="2022" name="bioRxiv">
        <title>Sequencing and chromosome-scale assembly of the giantPleurodeles waltlgenome.</title>
        <authorList>
            <person name="Brown T."/>
            <person name="Elewa A."/>
            <person name="Iarovenko S."/>
            <person name="Subramanian E."/>
            <person name="Araus A.J."/>
            <person name="Petzold A."/>
            <person name="Susuki M."/>
            <person name="Suzuki K.-i.T."/>
            <person name="Hayashi T."/>
            <person name="Toyoda A."/>
            <person name="Oliveira C."/>
            <person name="Osipova E."/>
            <person name="Leigh N.D."/>
            <person name="Simon A."/>
            <person name="Yun M.H."/>
        </authorList>
    </citation>
    <scope>NUCLEOTIDE SEQUENCE</scope>
    <source>
        <strain evidence="2">20211129_DDA</strain>
        <tissue evidence="2">Liver</tissue>
    </source>
</reference>
<evidence type="ECO:0000313" key="3">
    <source>
        <dbReference type="Proteomes" id="UP001066276"/>
    </source>
</evidence>